<feature type="chain" id="PRO_5001999091" description="Type IX secretion system membrane protein PorP/SprF" evidence="1">
    <location>
        <begin position="19"/>
        <end position="306"/>
    </location>
</feature>
<dbReference type="Proteomes" id="UP000030140">
    <property type="component" value="Unassembled WGS sequence"/>
</dbReference>
<sequence>MKFRLFILAAFCSLSTLAQQEPQYTQYMYNQGVVNPAYMINEPGLIRIGSLYRSQWVGLEGAPTTANVFANIPLNERVEIGVNYVNDQIGDVLTTNNLNVNFAYRINVAESTNLSFGLKLGVDNQSLDFTGQNITSDQAFQNGQTTSLNVGAGVFLFKENYYIGLSSPSVIPYKIENRFEDGGSSVLYKKDPTAYLMAGYVYEVTDMLKIKPSGVAKWVSGAPLTFDLSVNALYDDKFELGVSYRHQDAIAALAGFNITNSLKLGYSYDFNVSDLNSFNNGSHEIVLLYTFDILGLQKRYISPRFY</sequence>
<protein>
    <recommendedName>
        <fullName evidence="4">Type IX secretion system membrane protein PorP/SprF</fullName>
    </recommendedName>
</protein>
<dbReference type="PATRIC" id="fig|1300343.5.peg.2530"/>
<comment type="caution">
    <text evidence="2">The sequence shown here is derived from an EMBL/GenBank/DDBJ whole genome shotgun (WGS) entry which is preliminary data.</text>
</comment>
<dbReference type="InterPro" id="IPR019861">
    <property type="entry name" value="PorP/SprF_Bacteroidetes"/>
</dbReference>
<dbReference type="EMBL" id="JSAQ01000001">
    <property type="protein sequence ID" value="KGO05417.1"/>
    <property type="molecule type" value="Genomic_DNA"/>
</dbReference>
<proteinExistence type="predicted"/>
<dbReference type="AlphaFoldDB" id="A0A0A2GQF7"/>
<evidence type="ECO:0000313" key="3">
    <source>
        <dbReference type="Proteomes" id="UP000030140"/>
    </source>
</evidence>
<feature type="signal peptide" evidence="1">
    <location>
        <begin position="1"/>
        <end position="18"/>
    </location>
</feature>
<organism evidence="2 3">
    <name type="scientific">Dokdonia donghaensis DSW-1</name>
    <dbReference type="NCBI Taxonomy" id="1300343"/>
    <lineage>
        <taxon>Bacteria</taxon>
        <taxon>Pseudomonadati</taxon>
        <taxon>Bacteroidota</taxon>
        <taxon>Flavobacteriia</taxon>
        <taxon>Flavobacteriales</taxon>
        <taxon>Flavobacteriaceae</taxon>
        <taxon>Dokdonia</taxon>
    </lineage>
</organism>
<dbReference type="KEGG" id="ddo:I597_2504"/>
<evidence type="ECO:0000313" key="2">
    <source>
        <dbReference type="EMBL" id="KGO05417.1"/>
    </source>
</evidence>
<evidence type="ECO:0000256" key="1">
    <source>
        <dbReference type="SAM" id="SignalP"/>
    </source>
</evidence>
<dbReference type="OrthoDB" id="1114455at2"/>
<accession>A0A0A2GQF7</accession>
<dbReference type="Pfam" id="PF11751">
    <property type="entry name" value="PorP_SprF"/>
    <property type="match status" value="1"/>
</dbReference>
<gene>
    <name evidence="2" type="ORF">NV36_00190</name>
</gene>
<dbReference type="RefSeq" id="WP_035324495.1">
    <property type="nucleotide sequence ID" value="NZ_CP015125.1"/>
</dbReference>
<name>A0A0A2GQF7_9FLAO</name>
<reference evidence="2 3" key="1">
    <citation type="submission" date="2014-10" db="EMBL/GenBank/DDBJ databases">
        <title>Draft genome sequence of the proteorhodopsin-containing marine bacterium Dokdonia donghaensis.</title>
        <authorList>
            <person name="Gomez-Consarnau L."/>
            <person name="Gonzalez J.M."/>
            <person name="Riedel T."/>
            <person name="Jaenicke S."/>
            <person name="Wagner-Doebler I."/>
            <person name="Fuhrman J.A."/>
        </authorList>
    </citation>
    <scope>NUCLEOTIDE SEQUENCE [LARGE SCALE GENOMIC DNA]</scope>
    <source>
        <strain evidence="2 3">DSW-1</strain>
    </source>
</reference>
<keyword evidence="3" id="KW-1185">Reference proteome</keyword>
<evidence type="ECO:0008006" key="4">
    <source>
        <dbReference type="Google" id="ProtNLM"/>
    </source>
</evidence>
<dbReference type="NCBIfam" id="TIGR03519">
    <property type="entry name" value="T9SS_PorP_fam"/>
    <property type="match status" value="1"/>
</dbReference>
<keyword evidence="1" id="KW-0732">Signal</keyword>